<keyword evidence="1 2" id="KW-0732">Signal</keyword>
<protein>
    <submittedName>
        <fullName evidence="4">Outer membrane beta-barrel protein</fullName>
    </submittedName>
</protein>
<feature type="chain" id="PRO_5047468720" evidence="2">
    <location>
        <begin position="23"/>
        <end position="233"/>
    </location>
</feature>
<evidence type="ECO:0000313" key="5">
    <source>
        <dbReference type="Proteomes" id="UP000815846"/>
    </source>
</evidence>
<feature type="domain" description="Outer membrane protein beta-barrel" evidence="3">
    <location>
        <begin position="9"/>
        <end position="199"/>
    </location>
</feature>
<dbReference type="Gene3D" id="2.40.160.20">
    <property type="match status" value="1"/>
</dbReference>
<reference evidence="4 5" key="1">
    <citation type="submission" date="2019-08" db="EMBL/GenBank/DDBJ databases">
        <title>Microbe sample from Colwellia echini.</title>
        <authorList>
            <person name="Christiansen L."/>
            <person name="Pathiraja D."/>
            <person name="Schultz-Johansen M."/>
            <person name="Choi I.-G."/>
            <person name="Stougaard P."/>
        </authorList>
    </citation>
    <scope>NUCLEOTIDE SEQUENCE [LARGE SCALE GENOMIC DNA]</scope>
    <source>
        <strain evidence="4 5">A3</strain>
    </source>
</reference>
<organism evidence="4 5">
    <name type="scientific">Colwellia echini</name>
    <dbReference type="NCBI Taxonomy" id="1982103"/>
    <lineage>
        <taxon>Bacteria</taxon>
        <taxon>Pseudomonadati</taxon>
        <taxon>Pseudomonadota</taxon>
        <taxon>Gammaproteobacteria</taxon>
        <taxon>Alteromonadales</taxon>
        <taxon>Colwelliaceae</taxon>
        <taxon>Colwellia</taxon>
    </lineage>
</organism>
<evidence type="ECO:0000313" key="4">
    <source>
        <dbReference type="EMBL" id="TYK64400.1"/>
    </source>
</evidence>
<accession>A0ABY3MT81</accession>
<dbReference type="Pfam" id="PF13505">
    <property type="entry name" value="OMP_b-brl"/>
    <property type="match status" value="1"/>
</dbReference>
<evidence type="ECO:0000259" key="3">
    <source>
        <dbReference type="Pfam" id="PF13505"/>
    </source>
</evidence>
<dbReference type="InterPro" id="IPR027385">
    <property type="entry name" value="Beta-barrel_OMP"/>
</dbReference>
<dbReference type="EMBL" id="PJAI02000027">
    <property type="protein sequence ID" value="TYK64400.1"/>
    <property type="molecule type" value="Genomic_DNA"/>
</dbReference>
<evidence type="ECO:0000256" key="1">
    <source>
        <dbReference type="ARBA" id="ARBA00022729"/>
    </source>
</evidence>
<proteinExistence type="predicted"/>
<comment type="caution">
    <text evidence="4">The sequence shown here is derived from an EMBL/GenBank/DDBJ whole genome shotgun (WGS) entry which is preliminary data.</text>
</comment>
<gene>
    <name evidence="4" type="ORF">CWS31_015915</name>
</gene>
<name>A0ABY3MT81_9GAMM</name>
<dbReference type="InterPro" id="IPR011250">
    <property type="entry name" value="OMP/PagP_B-barrel"/>
</dbReference>
<keyword evidence="5" id="KW-1185">Reference proteome</keyword>
<evidence type="ECO:0000256" key="2">
    <source>
        <dbReference type="SAM" id="SignalP"/>
    </source>
</evidence>
<feature type="signal peptide" evidence="2">
    <location>
        <begin position="1"/>
        <end position="22"/>
    </location>
</feature>
<sequence>MFSMKKIALVLSAFLLTAPALANQGFYGELSLGSANNEIETDYSYDYNSDSLGDVQIGSDSGTLKSSGNSTSYGVRLGYQFNEYVTAEIGYHQYGTWDDTFVNENNETIKDQAETSATSVGIKGVLPLSKDFSLFARLGSATWDIKTSSSDVSAPAQVKNQKQDGTDIYYGIGGEYNINKRFSVGLEYTVLNIDWDNSYGNGNDDIGYSNEFEGFTSNSGSINNLALLLKVKF</sequence>
<dbReference type="SUPFAM" id="SSF56925">
    <property type="entry name" value="OMPA-like"/>
    <property type="match status" value="1"/>
</dbReference>
<dbReference type="Proteomes" id="UP000815846">
    <property type="component" value="Unassembled WGS sequence"/>
</dbReference>